<dbReference type="OMA" id="NWNTTTI"/>
<feature type="chain" id="PRO_5003523934" evidence="1">
    <location>
        <begin position="18"/>
        <end position="133"/>
    </location>
</feature>
<comment type="caution">
    <text evidence="2">The sequence shown here is derived from an EMBL/GenBank/DDBJ whole genome shotgun (WGS) entry which is preliminary data.</text>
</comment>
<sequence>MKTSVAIVAACAAVAGAMPSYRFGNWNSTVINWNTSTPTNWNTSNPTNWNSTTGINWNTTTIINWNSTAISNGTVAVNTTAGIAPLAPYYPNTTVSINTTWVNHNETHLPVPVIRRFRAQRKMVSGAVLPGYN</sequence>
<organism evidence="2 3">
    <name type="scientific">Hypocrea virens (strain Gv29-8 / FGSC 10586)</name>
    <name type="common">Gliocladium virens</name>
    <name type="synonym">Trichoderma virens</name>
    <dbReference type="NCBI Taxonomy" id="413071"/>
    <lineage>
        <taxon>Eukaryota</taxon>
        <taxon>Fungi</taxon>
        <taxon>Dikarya</taxon>
        <taxon>Ascomycota</taxon>
        <taxon>Pezizomycotina</taxon>
        <taxon>Sordariomycetes</taxon>
        <taxon>Hypocreomycetidae</taxon>
        <taxon>Hypocreales</taxon>
        <taxon>Hypocreaceae</taxon>
        <taxon>Trichoderma</taxon>
    </lineage>
</organism>
<gene>
    <name evidence="2" type="ORF">TRIVIDRAFT_70603</name>
</gene>
<evidence type="ECO:0000313" key="3">
    <source>
        <dbReference type="Proteomes" id="UP000007115"/>
    </source>
</evidence>
<keyword evidence="3" id="KW-1185">Reference proteome</keyword>
<dbReference type="RefSeq" id="XP_013955585.1">
    <property type="nucleotide sequence ID" value="XM_014100110.1"/>
</dbReference>
<feature type="signal peptide" evidence="1">
    <location>
        <begin position="1"/>
        <end position="17"/>
    </location>
</feature>
<dbReference type="OrthoDB" id="4900115at2759"/>
<dbReference type="EMBL" id="ABDF02000071">
    <property type="protein sequence ID" value="EHK21389.1"/>
    <property type="molecule type" value="Genomic_DNA"/>
</dbReference>
<accession>G9MVR4</accession>
<proteinExistence type="predicted"/>
<keyword evidence="1" id="KW-0732">Signal</keyword>
<evidence type="ECO:0000313" key="2">
    <source>
        <dbReference type="EMBL" id="EHK21389.1"/>
    </source>
</evidence>
<dbReference type="HOGENOM" id="CLU_1907001_0_0_1"/>
<dbReference type="VEuPathDB" id="FungiDB:TRIVIDRAFT_70603"/>
<dbReference type="AlphaFoldDB" id="G9MVR4"/>
<dbReference type="GeneID" id="25797365"/>
<name>G9MVR4_HYPVG</name>
<dbReference type="eggNOG" id="ENOG502RKH5">
    <property type="taxonomic scope" value="Eukaryota"/>
</dbReference>
<dbReference type="Proteomes" id="UP000007115">
    <property type="component" value="Unassembled WGS sequence"/>
</dbReference>
<reference evidence="2 3" key="1">
    <citation type="journal article" date="2011" name="Genome Biol.">
        <title>Comparative genome sequence analysis underscores mycoparasitism as the ancestral life style of Trichoderma.</title>
        <authorList>
            <person name="Kubicek C.P."/>
            <person name="Herrera-Estrella A."/>
            <person name="Seidl-Seiboth V."/>
            <person name="Martinez D.A."/>
            <person name="Druzhinina I.S."/>
            <person name="Thon M."/>
            <person name="Zeilinger S."/>
            <person name="Casas-Flores S."/>
            <person name="Horwitz B.A."/>
            <person name="Mukherjee P.K."/>
            <person name="Mukherjee M."/>
            <person name="Kredics L."/>
            <person name="Alcaraz L.D."/>
            <person name="Aerts A."/>
            <person name="Antal Z."/>
            <person name="Atanasova L."/>
            <person name="Cervantes-Badillo M.G."/>
            <person name="Challacombe J."/>
            <person name="Chertkov O."/>
            <person name="McCluskey K."/>
            <person name="Coulpier F."/>
            <person name="Deshpande N."/>
            <person name="von Doehren H."/>
            <person name="Ebbole D.J."/>
            <person name="Esquivel-Naranjo E.U."/>
            <person name="Fekete E."/>
            <person name="Flipphi M."/>
            <person name="Glaser F."/>
            <person name="Gomez-Rodriguez E.Y."/>
            <person name="Gruber S."/>
            <person name="Han C."/>
            <person name="Henrissat B."/>
            <person name="Hermosa R."/>
            <person name="Hernandez-Onate M."/>
            <person name="Karaffa L."/>
            <person name="Kosti I."/>
            <person name="Le Crom S."/>
            <person name="Lindquist E."/>
            <person name="Lucas S."/>
            <person name="Luebeck M."/>
            <person name="Luebeck P.S."/>
            <person name="Margeot A."/>
            <person name="Metz B."/>
            <person name="Misra M."/>
            <person name="Nevalainen H."/>
            <person name="Omann M."/>
            <person name="Packer N."/>
            <person name="Perrone G."/>
            <person name="Uresti-Rivera E.E."/>
            <person name="Salamov A."/>
            <person name="Schmoll M."/>
            <person name="Seiboth B."/>
            <person name="Shapiro H."/>
            <person name="Sukno S."/>
            <person name="Tamayo-Ramos J.A."/>
            <person name="Tisch D."/>
            <person name="Wiest A."/>
            <person name="Wilkinson H.H."/>
            <person name="Zhang M."/>
            <person name="Coutinho P.M."/>
            <person name="Kenerley C.M."/>
            <person name="Monte E."/>
            <person name="Baker S.E."/>
            <person name="Grigoriev I.V."/>
        </authorList>
    </citation>
    <scope>NUCLEOTIDE SEQUENCE [LARGE SCALE GENOMIC DNA]</scope>
    <source>
        <strain evidence="3">Gv29-8 / FGSC 10586</strain>
    </source>
</reference>
<evidence type="ECO:0000256" key="1">
    <source>
        <dbReference type="SAM" id="SignalP"/>
    </source>
</evidence>
<dbReference type="InParanoid" id="G9MVR4"/>
<protein>
    <submittedName>
        <fullName evidence="2">Uncharacterized protein</fullName>
    </submittedName>
</protein>